<protein>
    <submittedName>
        <fullName evidence="2">Uncharacterized protein</fullName>
    </submittedName>
</protein>
<keyword evidence="3" id="KW-1185">Reference proteome</keyword>
<feature type="region of interest" description="Disordered" evidence="1">
    <location>
        <begin position="68"/>
        <end position="88"/>
    </location>
</feature>
<evidence type="ECO:0000313" key="3">
    <source>
        <dbReference type="Proteomes" id="UP000183809"/>
    </source>
</evidence>
<evidence type="ECO:0000256" key="1">
    <source>
        <dbReference type="SAM" id="MobiDB-lite"/>
    </source>
</evidence>
<gene>
    <name evidence="2" type="ORF">BKCO1_3200072</name>
</gene>
<dbReference type="GeneID" id="31014726"/>
<accession>A0A1J9QXV5</accession>
<reference evidence="2 3" key="1">
    <citation type="submission" date="2016-10" db="EMBL/GenBank/DDBJ databases">
        <title>Proteomics and genomics reveal pathogen-plant mechanisms compatible with a hemibiotrophic lifestyle of Diplodia corticola.</title>
        <authorList>
            <person name="Fernandes I."/>
            <person name="De Jonge R."/>
            <person name="Van De Peer Y."/>
            <person name="Devreese B."/>
            <person name="Alves A."/>
            <person name="Esteves A.C."/>
        </authorList>
    </citation>
    <scope>NUCLEOTIDE SEQUENCE [LARGE SCALE GENOMIC DNA]</scope>
    <source>
        <strain evidence="2 3">CBS 112549</strain>
    </source>
</reference>
<proteinExistence type="predicted"/>
<sequence>MIACAQLTLPLRKLFTQRRSRLLIPIAVLLLRALRRFLALELSSLALSAGAVTLPRSGTCNFGPKTPDAQISTPLLQPNPSATLSSPPPPAALMFSSEYSSNMMPSPSASAVFWKLGVEPPVARQV</sequence>
<dbReference type="RefSeq" id="XP_020129461.1">
    <property type="nucleotide sequence ID" value="XM_020274465.1"/>
</dbReference>
<dbReference type="Proteomes" id="UP000183809">
    <property type="component" value="Unassembled WGS sequence"/>
</dbReference>
<name>A0A1J9QXV5_9PEZI</name>
<dbReference type="AlphaFoldDB" id="A0A1J9QXV5"/>
<evidence type="ECO:0000313" key="2">
    <source>
        <dbReference type="EMBL" id="OJD33201.1"/>
    </source>
</evidence>
<dbReference type="EMBL" id="MNUE01000032">
    <property type="protein sequence ID" value="OJD33201.1"/>
    <property type="molecule type" value="Genomic_DNA"/>
</dbReference>
<comment type="caution">
    <text evidence="2">The sequence shown here is derived from an EMBL/GenBank/DDBJ whole genome shotgun (WGS) entry which is preliminary data.</text>
</comment>
<organism evidence="2 3">
    <name type="scientific">Diplodia corticola</name>
    <dbReference type="NCBI Taxonomy" id="236234"/>
    <lineage>
        <taxon>Eukaryota</taxon>
        <taxon>Fungi</taxon>
        <taxon>Dikarya</taxon>
        <taxon>Ascomycota</taxon>
        <taxon>Pezizomycotina</taxon>
        <taxon>Dothideomycetes</taxon>
        <taxon>Dothideomycetes incertae sedis</taxon>
        <taxon>Botryosphaeriales</taxon>
        <taxon>Botryosphaeriaceae</taxon>
        <taxon>Diplodia</taxon>
    </lineage>
</organism>